<keyword evidence="3" id="KW-0106">Calcium</keyword>
<evidence type="ECO:0000313" key="5">
    <source>
        <dbReference type="Proteomes" id="UP000653797"/>
    </source>
</evidence>
<dbReference type="GO" id="GO:0005975">
    <property type="term" value="P:carbohydrate metabolic process"/>
    <property type="evidence" value="ECO:0007669"/>
    <property type="project" value="InterPro"/>
</dbReference>
<proteinExistence type="predicted"/>
<dbReference type="InterPro" id="IPR008183">
    <property type="entry name" value="Aldose_1/G6P_1-epimerase"/>
</dbReference>
<organism evidence="4 5">
    <name type="scientific">Spirosoma validum</name>
    <dbReference type="NCBI Taxonomy" id="2771355"/>
    <lineage>
        <taxon>Bacteria</taxon>
        <taxon>Pseudomonadati</taxon>
        <taxon>Bacteroidota</taxon>
        <taxon>Cytophagia</taxon>
        <taxon>Cytophagales</taxon>
        <taxon>Cytophagaceae</taxon>
        <taxon>Spirosoma</taxon>
    </lineage>
</organism>
<dbReference type="SUPFAM" id="SSF74650">
    <property type="entry name" value="Galactose mutarotase-like"/>
    <property type="match status" value="1"/>
</dbReference>
<sequence length="343" mass="38291">MPFQITTQSFGPLPNSTKSLTEYLLEHTESGEFITVIPEFGGILRRLVLRKGKKLFALLQAPDSPQGLMADESYASALLFPFPSRIRHGIYRFDGDAYTLKLNEAKRDNALHGFVHGREFSVVDQDVTSTHAQLTLRYDYMGDTVGYPFPFTLTVTYELVQANLLPHGSHPEADKMCALRITYAVQNIGITRCPVAFGWHPYFTFTGEPVDHLSLTLPNRTPILLDENMIPDGLKPFEEASTLNLHKLELDTAFVIEPTSDPNSPEPFAETILTSLSTGVRMIVGQQTGEGKFNYLVCYTPTRRDSIAIEPLTANVDAFNNGEGLTVLEPWDTISGTMWVRLD</sequence>
<dbReference type="EMBL" id="JACXAA010000002">
    <property type="protein sequence ID" value="MBD2752683.1"/>
    <property type="molecule type" value="Genomic_DNA"/>
</dbReference>
<evidence type="ECO:0000256" key="2">
    <source>
        <dbReference type="ARBA" id="ARBA00011245"/>
    </source>
</evidence>
<dbReference type="AlphaFoldDB" id="A0A927AZK4"/>
<dbReference type="InterPro" id="IPR014718">
    <property type="entry name" value="GH-type_carb-bd"/>
</dbReference>
<evidence type="ECO:0000256" key="3">
    <source>
        <dbReference type="ARBA" id="ARBA00022837"/>
    </source>
</evidence>
<dbReference type="Proteomes" id="UP000653797">
    <property type="component" value="Unassembled WGS sequence"/>
</dbReference>
<dbReference type="GO" id="GO:0016853">
    <property type="term" value="F:isomerase activity"/>
    <property type="evidence" value="ECO:0007669"/>
    <property type="project" value="InterPro"/>
</dbReference>
<dbReference type="Pfam" id="PF01263">
    <property type="entry name" value="Aldose_epim"/>
    <property type="match status" value="1"/>
</dbReference>
<comment type="subunit">
    <text evidence="2">Monomer.</text>
</comment>
<evidence type="ECO:0000256" key="1">
    <source>
        <dbReference type="ARBA" id="ARBA00001913"/>
    </source>
</evidence>
<dbReference type="Gene3D" id="2.70.98.10">
    <property type="match status" value="1"/>
</dbReference>
<protein>
    <submittedName>
        <fullName evidence="4">Aldose 1-epimerase</fullName>
    </submittedName>
</protein>
<accession>A0A927AZK4</accession>
<gene>
    <name evidence="4" type="ORF">IC230_07275</name>
</gene>
<dbReference type="RefSeq" id="WP_191038309.1">
    <property type="nucleotide sequence ID" value="NZ_JACXAA010000002.1"/>
</dbReference>
<keyword evidence="5" id="KW-1185">Reference proteome</keyword>
<reference evidence="4" key="1">
    <citation type="submission" date="2020-09" db="EMBL/GenBank/DDBJ databases">
        <authorList>
            <person name="Kim M.K."/>
        </authorList>
    </citation>
    <scope>NUCLEOTIDE SEQUENCE</scope>
    <source>
        <strain evidence="4">BT704</strain>
    </source>
</reference>
<comment type="cofactor">
    <cofactor evidence="1">
        <name>Ca(2+)</name>
        <dbReference type="ChEBI" id="CHEBI:29108"/>
    </cofactor>
</comment>
<dbReference type="GO" id="GO:0030246">
    <property type="term" value="F:carbohydrate binding"/>
    <property type="evidence" value="ECO:0007669"/>
    <property type="project" value="InterPro"/>
</dbReference>
<dbReference type="InterPro" id="IPR011013">
    <property type="entry name" value="Gal_mutarotase_sf_dom"/>
</dbReference>
<name>A0A927AZK4_9BACT</name>
<comment type="caution">
    <text evidence="4">The sequence shown here is derived from an EMBL/GenBank/DDBJ whole genome shotgun (WGS) entry which is preliminary data.</text>
</comment>
<evidence type="ECO:0000313" key="4">
    <source>
        <dbReference type="EMBL" id="MBD2752683.1"/>
    </source>
</evidence>